<keyword evidence="4" id="KW-0479">Metal-binding</keyword>
<gene>
    <name evidence="4" type="ORF">SAMN05414137_113158</name>
</gene>
<dbReference type="InterPro" id="IPR041916">
    <property type="entry name" value="Anti_sigma_zinc_sf"/>
</dbReference>
<dbReference type="Pfam" id="PF13490">
    <property type="entry name" value="zf-HC2"/>
    <property type="match status" value="1"/>
</dbReference>
<proteinExistence type="predicted"/>
<dbReference type="RefSeq" id="WP_042444253.1">
    <property type="nucleotide sequence ID" value="NZ_BBPN01000006.1"/>
</dbReference>
<keyword evidence="4" id="KW-0863">Zinc-finger</keyword>
<evidence type="ECO:0000259" key="3">
    <source>
        <dbReference type="Pfam" id="PF13490"/>
    </source>
</evidence>
<feature type="domain" description="Putative zinc-finger" evidence="3">
    <location>
        <begin position="3"/>
        <end position="37"/>
    </location>
</feature>
<dbReference type="STRING" id="235985.SAMN05414137_113158"/>
<dbReference type="InterPro" id="IPR027383">
    <property type="entry name" value="Znf_put"/>
</dbReference>
<dbReference type="Proteomes" id="UP000183015">
    <property type="component" value="Unassembled WGS sequence"/>
</dbReference>
<accession>A0A1H7TBB9</accession>
<organism evidence="4 5">
    <name type="scientific">Streptacidiphilus jiangxiensis</name>
    <dbReference type="NCBI Taxonomy" id="235985"/>
    <lineage>
        <taxon>Bacteria</taxon>
        <taxon>Bacillati</taxon>
        <taxon>Actinomycetota</taxon>
        <taxon>Actinomycetes</taxon>
        <taxon>Kitasatosporales</taxon>
        <taxon>Streptomycetaceae</taxon>
        <taxon>Streptacidiphilus</taxon>
    </lineage>
</organism>
<keyword evidence="2" id="KW-0804">Transcription</keyword>
<evidence type="ECO:0000313" key="4">
    <source>
        <dbReference type="EMBL" id="SEL81606.1"/>
    </source>
</evidence>
<keyword evidence="1" id="KW-0805">Transcription regulation</keyword>
<keyword evidence="4" id="KW-0862">Zinc</keyword>
<evidence type="ECO:0000256" key="1">
    <source>
        <dbReference type="ARBA" id="ARBA00023015"/>
    </source>
</evidence>
<reference evidence="5" key="1">
    <citation type="submission" date="2016-10" db="EMBL/GenBank/DDBJ databases">
        <authorList>
            <person name="Varghese N."/>
        </authorList>
    </citation>
    <scope>NUCLEOTIDE SEQUENCE [LARGE SCALE GENOMIC DNA]</scope>
    <source>
        <strain evidence="5">DSM 45096 / BCRC 16803 / CGMCC 4.1857 / CIP 109030 / JCM 12277 / KCTC 19219 / NBRC 100920 / 33214</strain>
    </source>
</reference>
<name>A0A1H7TBB9_STRJI</name>
<keyword evidence="5" id="KW-1185">Reference proteome</keyword>
<evidence type="ECO:0000313" key="5">
    <source>
        <dbReference type="Proteomes" id="UP000183015"/>
    </source>
</evidence>
<dbReference type="Gene3D" id="1.10.10.1320">
    <property type="entry name" value="Anti-sigma factor, zinc-finger domain"/>
    <property type="match status" value="1"/>
</dbReference>
<evidence type="ECO:0000256" key="2">
    <source>
        <dbReference type="ARBA" id="ARBA00023163"/>
    </source>
</evidence>
<protein>
    <submittedName>
        <fullName evidence="4">Putative zinc-finger</fullName>
    </submittedName>
</protein>
<dbReference type="GO" id="GO:0008270">
    <property type="term" value="F:zinc ion binding"/>
    <property type="evidence" value="ECO:0007669"/>
    <property type="project" value="UniProtKB-KW"/>
</dbReference>
<dbReference type="EMBL" id="FOAZ01000013">
    <property type="protein sequence ID" value="SEL81606.1"/>
    <property type="molecule type" value="Genomic_DNA"/>
</dbReference>
<dbReference type="OrthoDB" id="3522768at2"/>
<dbReference type="AlphaFoldDB" id="A0A1H7TBB9"/>
<sequence length="80" mass="8685">MTCFELAELVTAYLDGALDERSETLLVVHLDGCPACRTLLDQHRQTIRLLGPAAPTAASTTTLAPAYREALLTAFRDAPR</sequence>